<feature type="modified residue" description="Phosphohistidine" evidence="18">
    <location>
        <position position="1014"/>
    </location>
</feature>
<dbReference type="InterPro" id="IPR011006">
    <property type="entry name" value="CheY-like_superfamily"/>
</dbReference>
<dbReference type="InterPro" id="IPR001789">
    <property type="entry name" value="Sig_transdc_resp-reg_receiver"/>
</dbReference>
<keyword evidence="10" id="KW-0418">Kinase</keyword>
<evidence type="ECO:0000256" key="18">
    <source>
        <dbReference type="PROSITE-ProRule" id="PRU00110"/>
    </source>
</evidence>
<keyword evidence="7" id="KW-0808">Transferase</keyword>
<dbReference type="InterPro" id="IPR036097">
    <property type="entry name" value="HisK_dim/P_sf"/>
</dbReference>
<feature type="domain" description="Histidine kinase" evidence="21">
    <location>
        <begin position="468"/>
        <end position="684"/>
    </location>
</feature>
<evidence type="ECO:0000256" key="3">
    <source>
        <dbReference type="ARBA" id="ARBA00006402"/>
    </source>
</evidence>
<dbReference type="SUPFAM" id="SSF55874">
    <property type="entry name" value="ATPase domain of HSP90 chaperone/DNA topoisomerase II/histidine kinase"/>
    <property type="match status" value="1"/>
</dbReference>
<dbReference type="NCBIfam" id="TIGR00229">
    <property type="entry name" value="sensory_box"/>
    <property type="match status" value="1"/>
</dbReference>
<feature type="domain" description="Response regulatory" evidence="22">
    <location>
        <begin position="836"/>
        <end position="953"/>
    </location>
</feature>
<gene>
    <name evidence="24" type="ORF">OJ997_13225</name>
</gene>
<evidence type="ECO:0000256" key="19">
    <source>
        <dbReference type="PROSITE-ProRule" id="PRU00169"/>
    </source>
</evidence>
<accession>A0A9X3S8B4</accession>
<dbReference type="PANTHER" id="PTHR45339">
    <property type="entry name" value="HYBRID SIGNAL TRANSDUCTION HISTIDINE KINASE J"/>
    <property type="match status" value="1"/>
</dbReference>
<dbReference type="Pfam" id="PF01627">
    <property type="entry name" value="Hpt"/>
    <property type="match status" value="1"/>
</dbReference>
<dbReference type="InterPro" id="IPR003594">
    <property type="entry name" value="HATPase_dom"/>
</dbReference>
<feature type="domain" description="HPt" evidence="23">
    <location>
        <begin position="975"/>
        <end position="1070"/>
    </location>
</feature>
<dbReference type="InterPro" id="IPR008207">
    <property type="entry name" value="Sig_transdc_His_kin_Hpt_dom"/>
</dbReference>
<keyword evidence="6 19" id="KW-0597">Phosphoprotein</keyword>
<dbReference type="Pfam" id="PF00512">
    <property type="entry name" value="HisKA"/>
    <property type="match status" value="1"/>
</dbReference>
<feature type="modified residue" description="4-aspartylphosphate" evidence="19">
    <location>
        <position position="754"/>
    </location>
</feature>
<feature type="modified residue" description="4-aspartylphosphate" evidence="19">
    <location>
        <position position="885"/>
    </location>
</feature>
<comment type="caution">
    <text evidence="24">The sequence shown here is derived from an EMBL/GenBank/DDBJ whole genome shotgun (WGS) entry which is preliminary data.</text>
</comment>
<evidence type="ECO:0000256" key="5">
    <source>
        <dbReference type="ARBA" id="ARBA00022475"/>
    </source>
</evidence>
<evidence type="ECO:0000256" key="1">
    <source>
        <dbReference type="ARBA" id="ARBA00000085"/>
    </source>
</evidence>
<comment type="similarity">
    <text evidence="3">In the N-terminal section; belongs to the phytochrome family.</text>
</comment>
<comment type="subunit">
    <text evidence="15">At low DSF concentrations, interacts with RpfF.</text>
</comment>
<dbReference type="PANTHER" id="PTHR45339:SF1">
    <property type="entry name" value="HYBRID SIGNAL TRANSDUCTION HISTIDINE KINASE J"/>
    <property type="match status" value="1"/>
</dbReference>
<proteinExistence type="inferred from homology"/>
<dbReference type="Gene3D" id="3.40.50.2300">
    <property type="match status" value="2"/>
</dbReference>
<evidence type="ECO:0000256" key="15">
    <source>
        <dbReference type="ARBA" id="ARBA00064003"/>
    </source>
</evidence>
<evidence type="ECO:0000313" key="25">
    <source>
        <dbReference type="Proteomes" id="UP001147653"/>
    </source>
</evidence>
<dbReference type="FunFam" id="1.10.287.130:FF:000002">
    <property type="entry name" value="Two-component osmosensing histidine kinase"/>
    <property type="match status" value="1"/>
</dbReference>
<keyword evidence="14 20" id="KW-0472">Membrane</keyword>
<dbReference type="SUPFAM" id="SSF55785">
    <property type="entry name" value="PYP-like sensor domain (PAS domain)"/>
    <property type="match status" value="1"/>
</dbReference>
<comment type="subcellular location">
    <subcellularLocation>
        <location evidence="2">Cell membrane</location>
        <topology evidence="2">Multi-pass membrane protein</topology>
    </subcellularLocation>
</comment>
<evidence type="ECO:0000256" key="10">
    <source>
        <dbReference type="ARBA" id="ARBA00022777"/>
    </source>
</evidence>
<dbReference type="InterPro" id="IPR035965">
    <property type="entry name" value="PAS-like_dom_sf"/>
</dbReference>
<dbReference type="SUPFAM" id="SSF52172">
    <property type="entry name" value="CheY-like"/>
    <property type="match status" value="2"/>
</dbReference>
<dbReference type="PROSITE" id="PS50110">
    <property type="entry name" value="RESPONSE_REGULATORY"/>
    <property type="match status" value="2"/>
</dbReference>
<dbReference type="InterPro" id="IPR000014">
    <property type="entry name" value="PAS"/>
</dbReference>
<dbReference type="PROSITE" id="PS50109">
    <property type="entry name" value="HIS_KIN"/>
    <property type="match status" value="1"/>
</dbReference>
<dbReference type="GO" id="GO:0005524">
    <property type="term" value="F:ATP binding"/>
    <property type="evidence" value="ECO:0007669"/>
    <property type="project" value="UniProtKB-KW"/>
</dbReference>
<dbReference type="InterPro" id="IPR005467">
    <property type="entry name" value="His_kinase_dom"/>
</dbReference>
<dbReference type="CDD" id="cd17546">
    <property type="entry name" value="REC_hyHK_CKI1_RcsC-like"/>
    <property type="match status" value="1"/>
</dbReference>
<dbReference type="Pfam" id="PF02518">
    <property type="entry name" value="HATPase_c"/>
    <property type="match status" value="1"/>
</dbReference>
<dbReference type="InterPro" id="IPR003661">
    <property type="entry name" value="HisK_dim/P_dom"/>
</dbReference>
<evidence type="ECO:0000256" key="9">
    <source>
        <dbReference type="ARBA" id="ARBA00022741"/>
    </source>
</evidence>
<evidence type="ECO:0000256" key="12">
    <source>
        <dbReference type="ARBA" id="ARBA00022989"/>
    </source>
</evidence>
<dbReference type="Gene3D" id="1.10.287.130">
    <property type="match status" value="1"/>
</dbReference>
<dbReference type="Pfam" id="PF00072">
    <property type="entry name" value="Response_reg"/>
    <property type="match status" value="2"/>
</dbReference>
<dbReference type="GO" id="GO:0005886">
    <property type="term" value="C:plasma membrane"/>
    <property type="evidence" value="ECO:0007669"/>
    <property type="project" value="UniProtKB-SubCell"/>
</dbReference>
<organism evidence="24 25">
    <name type="scientific">Solirubrobacter phytolaccae</name>
    <dbReference type="NCBI Taxonomy" id="1404360"/>
    <lineage>
        <taxon>Bacteria</taxon>
        <taxon>Bacillati</taxon>
        <taxon>Actinomycetota</taxon>
        <taxon>Thermoleophilia</taxon>
        <taxon>Solirubrobacterales</taxon>
        <taxon>Solirubrobacteraceae</taxon>
        <taxon>Solirubrobacter</taxon>
    </lineage>
</organism>
<dbReference type="SMART" id="SM00065">
    <property type="entry name" value="GAF"/>
    <property type="match status" value="1"/>
</dbReference>
<dbReference type="SMART" id="SM00448">
    <property type="entry name" value="REC"/>
    <property type="match status" value="2"/>
</dbReference>
<dbReference type="AlphaFoldDB" id="A0A9X3S8B4"/>
<feature type="transmembrane region" description="Helical" evidence="20">
    <location>
        <begin position="138"/>
        <end position="161"/>
    </location>
</feature>
<dbReference type="CDD" id="cd00156">
    <property type="entry name" value="REC"/>
    <property type="match status" value="1"/>
</dbReference>
<evidence type="ECO:0000256" key="13">
    <source>
        <dbReference type="ARBA" id="ARBA00023012"/>
    </source>
</evidence>
<keyword evidence="9" id="KW-0547">Nucleotide-binding</keyword>
<feature type="domain" description="Response regulatory" evidence="22">
    <location>
        <begin position="700"/>
        <end position="812"/>
    </location>
</feature>
<dbReference type="InterPro" id="IPR004358">
    <property type="entry name" value="Sig_transdc_His_kin-like_C"/>
</dbReference>
<dbReference type="SMART" id="SM00073">
    <property type="entry name" value="HPT"/>
    <property type="match status" value="1"/>
</dbReference>
<dbReference type="SMART" id="SM00388">
    <property type="entry name" value="HisKA"/>
    <property type="match status" value="1"/>
</dbReference>
<keyword evidence="11" id="KW-0067">ATP-binding</keyword>
<keyword evidence="12 20" id="KW-1133">Transmembrane helix</keyword>
<dbReference type="InterPro" id="IPR036890">
    <property type="entry name" value="HATPase_C_sf"/>
</dbReference>
<evidence type="ECO:0000256" key="7">
    <source>
        <dbReference type="ARBA" id="ARBA00022679"/>
    </source>
</evidence>
<keyword evidence="13" id="KW-0902">Two-component regulatory system</keyword>
<dbReference type="PROSITE" id="PS50894">
    <property type="entry name" value="HPT"/>
    <property type="match status" value="1"/>
</dbReference>
<dbReference type="SUPFAM" id="SSF55781">
    <property type="entry name" value="GAF domain-like"/>
    <property type="match status" value="1"/>
</dbReference>
<evidence type="ECO:0000256" key="4">
    <source>
        <dbReference type="ARBA" id="ARBA00012438"/>
    </source>
</evidence>
<dbReference type="GO" id="GO:0000155">
    <property type="term" value="F:phosphorelay sensor kinase activity"/>
    <property type="evidence" value="ECO:0007669"/>
    <property type="project" value="InterPro"/>
</dbReference>
<dbReference type="CDD" id="cd00082">
    <property type="entry name" value="HisKA"/>
    <property type="match status" value="1"/>
</dbReference>
<keyword evidence="8 20" id="KW-0812">Transmembrane</keyword>
<dbReference type="SUPFAM" id="SSF47226">
    <property type="entry name" value="Histidine-containing phosphotransfer domain, HPT domain"/>
    <property type="match status" value="1"/>
</dbReference>
<evidence type="ECO:0000259" key="23">
    <source>
        <dbReference type="PROSITE" id="PS50894"/>
    </source>
</evidence>
<dbReference type="Proteomes" id="UP001147653">
    <property type="component" value="Unassembled WGS sequence"/>
</dbReference>
<dbReference type="CDD" id="cd16922">
    <property type="entry name" value="HATPase_EvgS-ArcB-TorS-like"/>
    <property type="match status" value="1"/>
</dbReference>
<evidence type="ECO:0000313" key="24">
    <source>
        <dbReference type="EMBL" id="MDA0181263.1"/>
    </source>
</evidence>
<dbReference type="Gene3D" id="1.20.120.160">
    <property type="entry name" value="HPT domain"/>
    <property type="match status" value="1"/>
</dbReference>
<sequence length="1070" mass="114541">MRAPGASALLVLAVLAAIVALLVDHRVSRDTLERTAEWRDQVATVRNEAALGRLGAEKRAAGDIRADVDGPLAAAMQGCEDFRENARGDLVETADALCRQTLLLRSTPRDDTVFAGLLRERDRAIVQIEERRRSDERWLLRLEVLIGALLIALFGGAGFALRRSRLTLATLARQHESVLSSVGDGIVTTDAGGRVVYANPAAVAITRRDLVGTDLAGDYPDSKVLATLRDGQTRQVDHERISSPEGIETIVAYTVTAVRRGERIVGVTSVFRDVSDQVRAHRRTEAEHAATRVLAEATNVEEAAPKLVAQVCQALEWQVGALWLVGSGMLHLQAYWSPRTETVEAIQAAGGDELAFTRGQGLAGTVWAARAPHWIPDIAKDERFAQSAVRELRAALAVPVMSEGVCLGVFEFLDDAVHERDPEVESTMISIAGYLGQFMQRRRAEAELVLARDEAVEAARLKSEFVANVSHEIRTPMNGVLGMADLLLDTPLDDEQRSFAETVKSSGASLLSIIDDILDFSKIEAGKLDLDPIVFDVREAVGDVCELLANRAHDRGLELAAQISDDVPQAVTGDEGRLRQILTNLVGNALKFTHEGEVVVTVTAETPGLRIAVRDTGIGIDPEIMEGLFDSFSQADSSTTRRYGGTGLGLAISRQLVDMMGGRIGAESVPGQGSTFWFTVRMPAATKETVALPRELAGLRVLIVDDNETNREILDRRLRSWRMEADCADGGETGLAKILKAQEAGAPYDLVLLDHHMPGLDGLDVARELGPDGPRVILLSSAGRNRGGPGISATLTKPVRDSRLYDTIANTMAGGAPKTKTPPALPAVATPRAGAPILLAEDNPTNQAVAVNILKKRGYRVEVVGNGEEAVAAIRRGPFAAVLMDCQMPVLDGYAATAEIRDLEGEARHTPIIAMTAHAMEGARERCIEAGMDDYLSKPLRPEALDEVLGQWLERPAPAVMDRAFLASLAKDVGGEDVVAEIVDLFLSDIDARVDGLREATADGDFGTVRGAAHQLKGSAANIGAVAVANAAAEVERLAGESDGAALDAALTRLGDAVRMTWAALGKSAP</sequence>
<comment type="catalytic activity">
    <reaction evidence="1">
        <text>ATP + protein L-histidine = ADP + protein N-phospho-L-histidine.</text>
        <dbReference type="EC" id="2.7.13.3"/>
    </reaction>
</comment>
<evidence type="ECO:0000256" key="17">
    <source>
        <dbReference type="ARBA" id="ARBA00074306"/>
    </source>
</evidence>
<dbReference type="Pfam" id="PF13188">
    <property type="entry name" value="PAS_8"/>
    <property type="match status" value="1"/>
</dbReference>
<dbReference type="EMBL" id="JAPDDP010000020">
    <property type="protein sequence ID" value="MDA0181263.1"/>
    <property type="molecule type" value="Genomic_DNA"/>
</dbReference>
<name>A0A9X3S8B4_9ACTN</name>
<protein>
    <recommendedName>
        <fullName evidence="17">Circadian input-output histidine kinase CikA</fullName>
        <ecNumber evidence="4">2.7.13.3</ecNumber>
    </recommendedName>
    <alternativeName>
        <fullName evidence="16">Sensory/regulatory protein RpfC</fullName>
    </alternativeName>
</protein>
<evidence type="ECO:0000256" key="20">
    <source>
        <dbReference type="SAM" id="Phobius"/>
    </source>
</evidence>
<dbReference type="PRINTS" id="PR00344">
    <property type="entry name" value="BCTRLSENSOR"/>
</dbReference>
<dbReference type="InterPro" id="IPR029016">
    <property type="entry name" value="GAF-like_dom_sf"/>
</dbReference>
<dbReference type="RefSeq" id="WP_270025574.1">
    <property type="nucleotide sequence ID" value="NZ_JAPDDP010000020.1"/>
</dbReference>
<dbReference type="SMART" id="SM00091">
    <property type="entry name" value="PAS"/>
    <property type="match status" value="1"/>
</dbReference>
<evidence type="ECO:0000256" key="14">
    <source>
        <dbReference type="ARBA" id="ARBA00023136"/>
    </source>
</evidence>
<dbReference type="InterPro" id="IPR003018">
    <property type="entry name" value="GAF"/>
</dbReference>
<dbReference type="Pfam" id="PF01590">
    <property type="entry name" value="GAF"/>
    <property type="match status" value="1"/>
</dbReference>
<feature type="transmembrane region" description="Helical" evidence="20">
    <location>
        <begin position="6"/>
        <end position="23"/>
    </location>
</feature>
<evidence type="ECO:0000256" key="16">
    <source>
        <dbReference type="ARBA" id="ARBA00068150"/>
    </source>
</evidence>
<evidence type="ECO:0000256" key="11">
    <source>
        <dbReference type="ARBA" id="ARBA00022840"/>
    </source>
</evidence>
<evidence type="ECO:0000256" key="8">
    <source>
        <dbReference type="ARBA" id="ARBA00022692"/>
    </source>
</evidence>
<evidence type="ECO:0000256" key="2">
    <source>
        <dbReference type="ARBA" id="ARBA00004651"/>
    </source>
</evidence>
<keyword evidence="5" id="KW-1003">Cell membrane</keyword>
<dbReference type="FunFam" id="3.30.565.10:FF:000010">
    <property type="entry name" value="Sensor histidine kinase RcsC"/>
    <property type="match status" value="1"/>
</dbReference>
<reference evidence="24" key="1">
    <citation type="submission" date="2022-10" db="EMBL/GenBank/DDBJ databases">
        <title>The WGS of Solirubrobacter phytolaccae KCTC 29190.</title>
        <authorList>
            <person name="Jiang Z."/>
        </authorList>
    </citation>
    <scope>NUCLEOTIDE SEQUENCE</scope>
    <source>
        <strain evidence="24">KCTC 29190</strain>
    </source>
</reference>
<dbReference type="SUPFAM" id="SSF47384">
    <property type="entry name" value="Homodimeric domain of signal transducing histidine kinase"/>
    <property type="match status" value="1"/>
</dbReference>
<dbReference type="Gene3D" id="3.30.450.20">
    <property type="entry name" value="PAS domain"/>
    <property type="match status" value="1"/>
</dbReference>
<evidence type="ECO:0000259" key="22">
    <source>
        <dbReference type="PROSITE" id="PS50110"/>
    </source>
</evidence>
<dbReference type="InterPro" id="IPR036641">
    <property type="entry name" value="HPT_dom_sf"/>
</dbReference>
<evidence type="ECO:0000259" key="21">
    <source>
        <dbReference type="PROSITE" id="PS50109"/>
    </source>
</evidence>
<evidence type="ECO:0000256" key="6">
    <source>
        <dbReference type="ARBA" id="ARBA00022553"/>
    </source>
</evidence>
<dbReference type="EC" id="2.7.13.3" evidence="4"/>
<dbReference type="Gene3D" id="3.30.450.40">
    <property type="match status" value="1"/>
</dbReference>
<keyword evidence="25" id="KW-1185">Reference proteome</keyword>
<dbReference type="Gene3D" id="3.30.565.10">
    <property type="entry name" value="Histidine kinase-like ATPase, C-terminal domain"/>
    <property type="match status" value="1"/>
</dbReference>
<dbReference type="SMART" id="SM00387">
    <property type="entry name" value="HATPase_c"/>
    <property type="match status" value="1"/>
</dbReference>
<dbReference type="CDD" id="cd00130">
    <property type="entry name" value="PAS"/>
    <property type="match status" value="1"/>
</dbReference>